<dbReference type="GO" id="GO:0016747">
    <property type="term" value="F:acyltransferase activity, transferring groups other than amino-acyl groups"/>
    <property type="evidence" value="ECO:0007669"/>
    <property type="project" value="InterPro"/>
</dbReference>
<proteinExistence type="predicted"/>
<evidence type="ECO:0000259" key="2">
    <source>
        <dbReference type="PROSITE" id="PS51186"/>
    </source>
</evidence>
<dbReference type="InterPro" id="IPR052891">
    <property type="entry name" value="DNA-3mA_glycosylase"/>
</dbReference>
<dbReference type="PANTHER" id="PTHR30037:SF4">
    <property type="entry name" value="DNA-3-METHYLADENINE GLYCOSYLASE I"/>
    <property type="match status" value="1"/>
</dbReference>
<dbReference type="InterPro" id="IPR011257">
    <property type="entry name" value="DNA_glycosylase"/>
</dbReference>
<accession>A0A369BCN6</accession>
<dbReference type="OrthoDB" id="9807664at2"/>
<dbReference type="GO" id="GO:0046872">
    <property type="term" value="F:metal ion binding"/>
    <property type="evidence" value="ECO:0007669"/>
    <property type="project" value="UniProtKB-KW"/>
</dbReference>
<dbReference type="InterPro" id="IPR005019">
    <property type="entry name" value="Adenine_glyco"/>
</dbReference>
<dbReference type="CDD" id="cd04301">
    <property type="entry name" value="NAT_SF"/>
    <property type="match status" value="1"/>
</dbReference>
<evidence type="ECO:0000313" key="4">
    <source>
        <dbReference type="Proteomes" id="UP000253034"/>
    </source>
</evidence>
<dbReference type="AlphaFoldDB" id="A0A369BCN6"/>
<feature type="domain" description="N-acetyltransferase" evidence="2">
    <location>
        <begin position="7"/>
        <end position="139"/>
    </location>
</feature>
<dbReference type="PROSITE" id="PS51186">
    <property type="entry name" value="GNAT"/>
    <property type="match status" value="1"/>
</dbReference>
<keyword evidence="1" id="KW-0862">Zinc</keyword>
<dbReference type="InterPro" id="IPR000182">
    <property type="entry name" value="GNAT_dom"/>
</dbReference>
<feature type="binding site" evidence="1">
    <location>
        <position position="310"/>
    </location>
    <ligand>
        <name>Zn(2+)</name>
        <dbReference type="ChEBI" id="CHEBI:29105"/>
    </ligand>
</feature>
<feature type="binding site" evidence="1">
    <location>
        <position position="306"/>
    </location>
    <ligand>
        <name>Zn(2+)</name>
        <dbReference type="ChEBI" id="CHEBI:29105"/>
    </ligand>
</feature>
<dbReference type="Pfam" id="PF03352">
    <property type="entry name" value="Adenine_glyco"/>
    <property type="match status" value="1"/>
</dbReference>
<dbReference type="Proteomes" id="UP000253034">
    <property type="component" value="Unassembled WGS sequence"/>
</dbReference>
<dbReference type="SUPFAM" id="SSF55729">
    <property type="entry name" value="Acyl-CoA N-acyltransferases (Nat)"/>
    <property type="match status" value="1"/>
</dbReference>
<comment type="caution">
    <text evidence="3">The sequence shown here is derived from an EMBL/GenBank/DDBJ whole genome shotgun (WGS) entry which is preliminary data.</text>
</comment>
<dbReference type="GO" id="GO:0006284">
    <property type="term" value="P:base-excision repair"/>
    <property type="evidence" value="ECO:0007669"/>
    <property type="project" value="InterPro"/>
</dbReference>
<dbReference type="EMBL" id="QPJT01000003">
    <property type="protein sequence ID" value="RCX19299.1"/>
    <property type="molecule type" value="Genomic_DNA"/>
</dbReference>
<dbReference type="Pfam" id="PF13508">
    <property type="entry name" value="Acetyltransf_7"/>
    <property type="match status" value="1"/>
</dbReference>
<protein>
    <submittedName>
        <fullName evidence="3">DNA-3-methyladenine glycosylase I</fullName>
    </submittedName>
</protein>
<dbReference type="RefSeq" id="WP_114296374.1">
    <property type="nucleotide sequence ID" value="NZ_QPJT01000003.1"/>
</dbReference>
<keyword evidence="4" id="KW-1185">Reference proteome</keyword>
<dbReference type="PANTHER" id="PTHR30037">
    <property type="entry name" value="DNA-3-METHYLADENINE GLYCOSYLASE 1"/>
    <property type="match status" value="1"/>
</dbReference>
<evidence type="ECO:0000256" key="1">
    <source>
        <dbReference type="PIRSR" id="PIRSR605019-1"/>
    </source>
</evidence>
<gene>
    <name evidence="3" type="ORF">DFR58_10343</name>
</gene>
<evidence type="ECO:0000313" key="3">
    <source>
        <dbReference type="EMBL" id="RCX19299.1"/>
    </source>
</evidence>
<sequence>MFEDIKSRITETEVGKIVALAAIDGTPEGVAKEAEKYLSSNNLHFYGWLDDNKILGICGFEIHVDKVEIHLIAVAEERHHQGIGSAMVTALQNTYHLPLEADTVGEAVGFYRKSGFETMAFPDPEWGAKYTCVLKYRCPWADSDDELMREYHDIQWGKPCFDERTLFEMLTLEGAQAGLSWSCVLHKRENYRAAFDDWDIAKIAAYSEDKVAELLQNPGIIRNKLKIRSTIGNAQAVLKLGSLSDFIWSYVDGKPIVNAWKEQSEMPAKTELSDRISKDMKKQGFSFVGSTIIYSYLQAIGVVNDHITSCAFREVSK</sequence>
<organism evidence="3 4">
    <name type="scientific">Anaerobacterium chartisolvens</name>
    <dbReference type="NCBI Taxonomy" id="1297424"/>
    <lineage>
        <taxon>Bacteria</taxon>
        <taxon>Bacillati</taxon>
        <taxon>Bacillota</taxon>
        <taxon>Clostridia</taxon>
        <taxon>Eubacteriales</taxon>
        <taxon>Oscillospiraceae</taxon>
        <taxon>Anaerobacterium</taxon>
    </lineage>
</organism>
<feature type="binding site" evidence="1">
    <location>
        <position position="152"/>
    </location>
    <ligand>
        <name>Zn(2+)</name>
        <dbReference type="ChEBI" id="CHEBI:29105"/>
    </ligand>
</feature>
<dbReference type="SUPFAM" id="SSF48150">
    <property type="entry name" value="DNA-glycosylase"/>
    <property type="match status" value="1"/>
</dbReference>
<dbReference type="Gene3D" id="3.40.630.30">
    <property type="match status" value="1"/>
</dbReference>
<keyword evidence="1" id="KW-0479">Metal-binding</keyword>
<reference evidence="3 4" key="1">
    <citation type="submission" date="2018-07" db="EMBL/GenBank/DDBJ databases">
        <title>Genomic Encyclopedia of Type Strains, Phase IV (KMG-IV): sequencing the most valuable type-strain genomes for metagenomic binning, comparative biology and taxonomic classification.</title>
        <authorList>
            <person name="Goeker M."/>
        </authorList>
    </citation>
    <scope>NUCLEOTIDE SEQUENCE [LARGE SCALE GENOMIC DNA]</scope>
    <source>
        <strain evidence="3 4">DSM 27016</strain>
    </source>
</reference>
<feature type="binding site" evidence="1">
    <location>
        <position position="138"/>
    </location>
    <ligand>
        <name>Zn(2+)</name>
        <dbReference type="ChEBI" id="CHEBI:29105"/>
    </ligand>
</feature>
<dbReference type="Gene3D" id="1.10.340.30">
    <property type="entry name" value="Hypothetical protein, domain 2"/>
    <property type="match status" value="1"/>
</dbReference>
<dbReference type="InterPro" id="IPR016181">
    <property type="entry name" value="Acyl_CoA_acyltransferase"/>
</dbReference>
<name>A0A369BCN6_9FIRM</name>
<dbReference type="GO" id="GO:0008725">
    <property type="term" value="F:DNA-3-methyladenine glycosylase activity"/>
    <property type="evidence" value="ECO:0007669"/>
    <property type="project" value="InterPro"/>
</dbReference>